<dbReference type="SUPFAM" id="SSF49464">
    <property type="entry name" value="Carboxypeptidase regulatory domain-like"/>
    <property type="match status" value="1"/>
</dbReference>
<dbReference type="RefSeq" id="WP_026979343.1">
    <property type="nucleotide sequence ID" value="NZ_AUCZ01000003.1"/>
</dbReference>
<proteinExistence type="predicted"/>
<dbReference type="AlphaFoldDB" id="A0A0A2MMM9"/>
<evidence type="ECO:0000256" key="1">
    <source>
        <dbReference type="SAM" id="Phobius"/>
    </source>
</evidence>
<keyword evidence="1" id="KW-0812">Transmembrane</keyword>
<reference evidence="2 3" key="1">
    <citation type="submission" date="2013-09" db="EMBL/GenBank/DDBJ databases">
        <authorList>
            <person name="Zeng Z."/>
            <person name="Chen C."/>
        </authorList>
    </citation>
    <scope>NUCLEOTIDE SEQUENCE [LARGE SCALE GENOMIC DNA]</scope>
    <source>
        <strain evidence="2 3">GH29-5</strain>
    </source>
</reference>
<dbReference type="STRING" id="1121899.GCA_000430025_00556"/>
<evidence type="ECO:0000313" key="3">
    <source>
        <dbReference type="Proteomes" id="UP000030121"/>
    </source>
</evidence>
<comment type="caution">
    <text evidence="2">The sequence shown here is derived from an EMBL/GenBank/DDBJ whole genome shotgun (WGS) entry which is preliminary data.</text>
</comment>
<dbReference type="Pfam" id="PF13715">
    <property type="entry name" value="CarbopepD_reg_2"/>
    <property type="match status" value="1"/>
</dbReference>
<sequence>MIFSGQVLDTAGNPLPFASVYPKYNMITGQTANEFGQFSVNVNLGDPVVISYVGYKPQEIKATTAPATVVLLNNQVIEEIGITANTKKTKIPWVPIVIGSAIVGALVAVFASNKDDKPKTVKAKL</sequence>
<protein>
    <recommendedName>
        <fullName evidence="4">TonB-dependent receptor plug domain-containing protein</fullName>
    </recommendedName>
</protein>
<dbReference type="EMBL" id="JRLW01000008">
    <property type="protein sequence ID" value="KGO89545.1"/>
    <property type="molecule type" value="Genomic_DNA"/>
</dbReference>
<feature type="transmembrane region" description="Helical" evidence="1">
    <location>
        <begin position="93"/>
        <end position="112"/>
    </location>
</feature>
<organism evidence="2 3">
    <name type="scientific">Flavobacterium suncheonense GH29-5 = DSM 17707</name>
    <dbReference type="NCBI Taxonomy" id="1121899"/>
    <lineage>
        <taxon>Bacteria</taxon>
        <taxon>Pseudomonadati</taxon>
        <taxon>Bacteroidota</taxon>
        <taxon>Flavobacteriia</taxon>
        <taxon>Flavobacteriales</taxon>
        <taxon>Flavobacteriaceae</taxon>
        <taxon>Flavobacterium</taxon>
    </lineage>
</organism>
<accession>A0A0A2MMM9</accession>
<dbReference type="OrthoDB" id="9768177at2"/>
<dbReference type="InterPro" id="IPR008969">
    <property type="entry name" value="CarboxyPept-like_regulatory"/>
</dbReference>
<gene>
    <name evidence="2" type="ORF">Q764_07180</name>
</gene>
<keyword evidence="3" id="KW-1185">Reference proteome</keyword>
<name>A0A0A2MMM9_9FLAO</name>
<evidence type="ECO:0000313" key="2">
    <source>
        <dbReference type="EMBL" id="KGO89545.1"/>
    </source>
</evidence>
<keyword evidence="1" id="KW-1133">Transmembrane helix</keyword>
<evidence type="ECO:0008006" key="4">
    <source>
        <dbReference type="Google" id="ProtNLM"/>
    </source>
</evidence>
<dbReference type="Proteomes" id="UP000030121">
    <property type="component" value="Unassembled WGS sequence"/>
</dbReference>
<keyword evidence="1" id="KW-0472">Membrane</keyword>